<protein>
    <submittedName>
        <fullName evidence="2">Uncharacterized protein</fullName>
    </submittedName>
</protein>
<evidence type="ECO:0000313" key="3">
    <source>
        <dbReference type="Proteomes" id="UP000288805"/>
    </source>
</evidence>
<evidence type="ECO:0000313" key="2">
    <source>
        <dbReference type="EMBL" id="RVW74054.1"/>
    </source>
</evidence>
<evidence type="ECO:0000256" key="1">
    <source>
        <dbReference type="SAM" id="MobiDB-lite"/>
    </source>
</evidence>
<dbReference type="Proteomes" id="UP000288805">
    <property type="component" value="Unassembled WGS sequence"/>
</dbReference>
<feature type="region of interest" description="Disordered" evidence="1">
    <location>
        <begin position="77"/>
        <end position="146"/>
    </location>
</feature>
<dbReference type="EMBL" id="QGNW01000377">
    <property type="protein sequence ID" value="RVW74054.1"/>
    <property type="molecule type" value="Genomic_DNA"/>
</dbReference>
<comment type="caution">
    <text evidence="2">The sequence shown here is derived from an EMBL/GenBank/DDBJ whole genome shotgun (WGS) entry which is preliminary data.</text>
</comment>
<feature type="compositionally biased region" description="Basic and acidic residues" evidence="1">
    <location>
        <begin position="77"/>
        <end position="86"/>
    </location>
</feature>
<organism evidence="2 3">
    <name type="scientific">Vitis vinifera</name>
    <name type="common">Grape</name>
    <dbReference type="NCBI Taxonomy" id="29760"/>
    <lineage>
        <taxon>Eukaryota</taxon>
        <taxon>Viridiplantae</taxon>
        <taxon>Streptophyta</taxon>
        <taxon>Embryophyta</taxon>
        <taxon>Tracheophyta</taxon>
        <taxon>Spermatophyta</taxon>
        <taxon>Magnoliopsida</taxon>
        <taxon>eudicotyledons</taxon>
        <taxon>Gunneridae</taxon>
        <taxon>Pentapetalae</taxon>
        <taxon>rosids</taxon>
        <taxon>Vitales</taxon>
        <taxon>Vitaceae</taxon>
        <taxon>Viteae</taxon>
        <taxon>Vitis</taxon>
    </lineage>
</organism>
<gene>
    <name evidence="2" type="ORF">CK203_056406</name>
</gene>
<name>A0A438GPD6_VITVI</name>
<accession>A0A438GPD6</accession>
<proteinExistence type="predicted"/>
<sequence>MKLNLRDMEAKNDRVDKKDYFDLFNISTKVGKEDNHLFQWVRPIHLDDEVGNPNPRIAAHVREFGVDVERVLSEEVHSESFSKDTEDSFQGALDSHQEVDSTSVSQSSRPSIIGTFASNYDGSKSETDDEGDNIRGDIGERQQSQYPISQFTCENDFTYYTQNEDHGSRRVDLGIGAIGKPTEKDNEL</sequence>
<reference evidence="2 3" key="1">
    <citation type="journal article" date="2018" name="PLoS Genet.">
        <title>Population sequencing reveals clonal diversity and ancestral inbreeding in the grapevine cultivar Chardonnay.</title>
        <authorList>
            <person name="Roach M.J."/>
            <person name="Johnson D.L."/>
            <person name="Bohlmann J."/>
            <person name="van Vuuren H.J."/>
            <person name="Jones S.J."/>
            <person name="Pretorius I.S."/>
            <person name="Schmidt S.A."/>
            <person name="Borneman A.R."/>
        </authorList>
    </citation>
    <scope>NUCLEOTIDE SEQUENCE [LARGE SCALE GENOMIC DNA]</scope>
    <source>
        <strain evidence="3">cv. Chardonnay</strain>
        <tissue evidence="2">Leaf</tissue>
    </source>
</reference>
<dbReference type="AlphaFoldDB" id="A0A438GPD6"/>
<feature type="compositionally biased region" description="Polar residues" evidence="1">
    <location>
        <begin position="100"/>
        <end position="122"/>
    </location>
</feature>